<proteinExistence type="predicted"/>
<organism evidence="2 3">
    <name type="scientific">Ruminiclostridium herbifermentans</name>
    <dbReference type="NCBI Taxonomy" id="2488810"/>
    <lineage>
        <taxon>Bacteria</taxon>
        <taxon>Bacillati</taxon>
        <taxon>Bacillota</taxon>
        <taxon>Clostridia</taxon>
        <taxon>Eubacteriales</taxon>
        <taxon>Oscillospiraceae</taxon>
        <taxon>Ruminiclostridium</taxon>
    </lineage>
</organism>
<dbReference type="KEGG" id="rher:EHE19_006330"/>
<keyword evidence="3" id="KW-1185">Reference proteome</keyword>
<evidence type="ECO:0000313" key="2">
    <source>
        <dbReference type="EMBL" id="QNU68054.1"/>
    </source>
</evidence>
<evidence type="ECO:0000259" key="1">
    <source>
        <dbReference type="Pfam" id="PF01882"/>
    </source>
</evidence>
<dbReference type="PANTHER" id="PTHR34351:SF2">
    <property type="entry name" value="DUF58 DOMAIN-CONTAINING PROTEIN"/>
    <property type="match status" value="1"/>
</dbReference>
<gene>
    <name evidence="2" type="ORF">EHE19_006330</name>
</gene>
<reference evidence="2 3" key="1">
    <citation type="submission" date="2020-09" db="EMBL/GenBank/DDBJ databases">
        <title>Characterization and genome sequencing of Ruminiclostridium sp. nov. MA18.</title>
        <authorList>
            <person name="Rettenmaier R."/>
            <person name="Kowollik M.-L."/>
            <person name="Liebl W."/>
            <person name="Zverlov V."/>
        </authorList>
    </citation>
    <scope>NUCLEOTIDE SEQUENCE [LARGE SCALE GENOMIC DNA]</scope>
    <source>
        <strain evidence="2 3">MA18</strain>
    </source>
</reference>
<dbReference type="Pfam" id="PF01882">
    <property type="entry name" value="DUF58"/>
    <property type="match status" value="1"/>
</dbReference>
<dbReference type="AlphaFoldDB" id="A0A4U7JD04"/>
<feature type="domain" description="DUF58" evidence="1">
    <location>
        <begin position="182"/>
        <end position="338"/>
    </location>
</feature>
<evidence type="ECO:0000313" key="3">
    <source>
        <dbReference type="Proteomes" id="UP000306409"/>
    </source>
</evidence>
<sequence length="360" mass="41463">MLFLQIALTLPLIVIIEVLLYKFFNLRGMTYKRTLSERAVFEGEKVLMFEEIENNNFLPIAWMKAESFINPNLSFGSIKNMQTSQGGYHRSVFSIMPFYRIKRTHEITCLSRGDYNVGNVTITAGDIFGLMSKIVTYNRETRLLVYPNPLSEDKVLQCFHSLQGDVVIRRFINPDPFLVAGVREYQTGDPMSSINWKASARTNRLQVYKYDYSANSNIMILFNIDTSNRQDLFPNEEESKKIEYGIHFCAAIVEKTIKQGIATGFCTNGHFREEKEFVNIPSRCSNSQLYTILEAMAKLQLSRAVSFHTMIRSMKNTISKDTDILIVSLYTDESIEEEILELRRNGHQVEKWVIAESEVA</sequence>
<protein>
    <submittedName>
        <fullName evidence="2">DUF58 domain-containing protein</fullName>
    </submittedName>
</protein>
<dbReference type="OrthoDB" id="9789943at2"/>
<accession>A0A4U7JD04</accession>
<dbReference type="RefSeq" id="WP_137698512.1">
    <property type="nucleotide sequence ID" value="NZ_CP061336.1"/>
</dbReference>
<dbReference type="Proteomes" id="UP000306409">
    <property type="component" value="Chromosome"/>
</dbReference>
<dbReference type="EMBL" id="CP061336">
    <property type="protein sequence ID" value="QNU68054.1"/>
    <property type="molecule type" value="Genomic_DNA"/>
</dbReference>
<dbReference type="InterPro" id="IPR002881">
    <property type="entry name" value="DUF58"/>
</dbReference>
<dbReference type="PANTHER" id="PTHR34351">
    <property type="entry name" value="SLR1927 PROTEIN-RELATED"/>
    <property type="match status" value="1"/>
</dbReference>
<name>A0A4U7JD04_9FIRM</name>